<dbReference type="Proteomes" id="UP000264002">
    <property type="component" value="Unassembled WGS sequence"/>
</dbReference>
<accession>A0A372MFL6</accession>
<proteinExistence type="predicted"/>
<evidence type="ECO:0000313" key="1">
    <source>
        <dbReference type="EMBL" id="RFU94562.1"/>
    </source>
</evidence>
<name>A0A372MFL6_9SPIR</name>
<dbReference type="RefSeq" id="WP_117330596.1">
    <property type="nucleotide sequence ID" value="NZ_QUWK01000008.1"/>
</dbReference>
<gene>
    <name evidence="1" type="ORF">DYP60_08575</name>
</gene>
<sequence length="1031" mass="115766">MKKVEKHSVVMILILALLTLGGQFLYAQDDPLLLALRIERASDEELIEMARLRGIDGDNPIDLREALYEYHGIEHSSIPTTEEKGSYRLEITQARSMETDAGSSLVTLEGDVIVSFVGEGTQRPKQLKAQKVLIDLAHTLLTASGTVLFEDNGADAALQAIEGSIVTFDWSDETLTISGATTKSERENSENEDVSIYTSGSLITYQGDGGGIYYQDGQIGTRAEDPLSSIRADRLSFLSGGDLMVHDAALYLGRVPVLWTPFFFFPGNRMVGNPAFGLTSDRGMFVSTTWEVYGTYPKFEAGDQSSITKLLSTPDSRTTIPGTILYTTDEELSAIQSWARKSDSYLTFFFDAYEQAGLHAGYDSKTTFFSKQLVIDSLSAFALYPLGTSPLNYYSDVGQYRYYLNQGISLNTKWAKLEASMPLYSDPKVLSLYANRLTSFAFDALLGKNQEFPTTYRSDITSYTWKLKGSFSFPTSILDPYLSSFTISNVEADALFKWQDAGPAYFYLLQQVHLPLLSLNLKGTLLDYSSKKQKTPQKKEAVAVKEKDVLLPDAYQITITNSGDSSKQRERLVSLTYSLDQKLTHTLDATLGVIDWESAYLYSLTKGTLALKVSPNTNLFTVSSELLPQLTFLEDQSKRIYRSKSYQLFNVNTVTVPAVGLTYTLSQRLYRYQENYVKTVGTTVEKIEQNYAFDKESVTVHQVRYQQNFSLAAGSITPSVTASLYPVRQSLLPSLKYTIGSFSLSSSLLFSEVDSSLRKDTLKSSFGYSTKPLSVSLSQSYDFTRTVASWEEAMRLDGSFKEQFFSSFFSLSQQFTFSFLTSDGQANYFDHITFDAAIPHLKVTYVSKGEATDLQAEKLQVDVAGKDLQIRWWKRRMALTFGIDSSLKFFYQDRYASSFSITASARLQIAEFLDCTLAAKSTNTGFFKYYDDQDSFSYSLLWSDLLRSFDFSGDGRYNTQFNLSELSFTLVHDLEDWSLNCKYSGSVVLSNNQYSWVPTVSVYLTWNTIPELDVEETWTQNNTVWTRSSSS</sequence>
<dbReference type="AlphaFoldDB" id="A0A372MFL6"/>
<evidence type="ECO:0008006" key="3">
    <source>
        <dbReference type="Google" id="ProtNLM"/>
    </source>
</evidence>
<evidence type="ECO:0000313" key="2">
    <source>
        <dbReference type="Proteomes" id="UP000264002"/>
    </source>
</evidence>
<organism evidence="1 2">
    <name type="scientific">Sphaerochaeta halotolerans</name>
    <dbReference type="NCBI Taxonomy" id="2293840"/>
    <lineage>
        <taxon>Bacteria</taxon>
        <taxon>Pseudomonadati</taxon>
        <taxon>Spirochaetota</taxon>
        <taxon>Spirochaetia</taxon>
        <taxon>Spirochaetales</taxon>
        <taxon>Sphaerochaetaceae</taxon>
        <taxon>Sphaerochaeta</taxon>
    </lineage>
</organism>
<keyword evidence="2" id="KW-1185">Reference proteome</keyword>
<comment type="caution">
    <text evidence="1">The sequence shown here is derived from an EMBL/GenBank/DDBJ whole genome shotgun (WGS) entry which is preliminary data.</text>
</comment>
<reference evidence="1 2" key="2">
    <citation type="submission" date="2018-09" db="EMBL/GenBank/DDBJ databases">
        <title>Genome of Sphaerochaeta halotolerans strain 4-11.</title>
        <authorList>
            <person name="Nazina T.N."/>
            <person name="Sokolova D.S."/>
        </authorList>
    </citation>
    <scope>NUCLEOTIDE SEQUENCE [LARGE SCALE GENOMIC DNA]</scope>
    <source>
        <strain evidence="1 2">4-11</strain>
    </source>
</reference>
<dbReference type="EMBL" id="QUWK01000008">
    <property type="protein sequence ID" value="RFU94562.1"/>
    <property type="molecule type" value="Genomic_DNA"/>
</dbReference>
<reference evidence="2" key="1">
    <citation type="submission" date="2018-08" db="EMBL/GenBank/DDBJ databases">
        <authorList>
            <person name="Grouzdev D.S."/>
            <person name="Krutkina M.S."/>
        </authorList>
    </citation>
    <scope>NUCLEOTIDE SEQUENCE [LARGE SCALE GENOMIC DNA]</scope>
    <source>
        <strain evidence="2">4-11</strain>
    </source>
</reference>
<protein>
    <recommendedName>
        <fullName evidence="3">LPS-assembly protein LptD</fullName>
    </recommendedName>
</protein>